<gene>
    <name evidence="4" type="ORF">FJU31_08415</name>
</gene>
<dbReference type="PRINTS" id="PR00080">
    <property type="entry name" value="SDRFAMILY"/>
</dbReference>
<dbReference type="Proteomes" id="UP000326367">
    <property type="component" value="Unassembled WGS sequence"/>
</dbReference>
<protein>
    <submittedName>
        <fullName evidence="4">SDR family oxidoreductase</fullName>
    </submittedName>
</protein>
<dbReference type="CDD" id="cd05233">
    <property type="entry name" value="SDR_c"/>
    <property type="match status" value="1"/>
</dbReference>
<evidence type="ECO:0000313" key="4">
    <source>
        <dbReference type="EMBL" id="KAA8999536.1"/>
    </source>
</evidence>
<dbReference type="PANTHER" id="PTHR42760:SF133">
    <property type="entry name" value="3-OXOACYL-[ACYL-CARRIER-PROTEIN] REDUCTASE"/>
    <property type="match status" value="1"/>
</dbReference>
<evidence type="ECO:0000256" key="2">
    <source>
        <dbReference type="ARBA" id="ARBA00023002"/>
    </source>
</evidence>
<dbReference type="EMBL" id="VYKI01000008">
    <property type="protein sequence ID" value="KAA8999536.1"/>
    <property type="molecule type" value="Genomic_DNA"/>
</dbReference>
<dbReference type="PRINTS" id="PR00081">
    <property type="entry name" value="GDHRDH"/>
</dbReference>
<comment type="caution">
    <text evidence="4">The sequence shown here is derived from an EMBL/GenBank/DDBJ whole genome shotgun (WGS) entry which is preliminary data.</text>
</comment>
<dbReference type="InterPro" id="IPR002347">
    <property type="entry name" value="SDR_fam"/>
</dbReference>
<sequence length="245" mass="24696">MKRLQDKVALVTGGGSGIGGAIALRFAAEGATVYATSRSAGEAAPQPSAETGTGRIHPLRADAGTTAGLAQVFNHIRAEAGRIDVLVINAGISEFAILGDVSEDLFDRTFALNVRAALLAAQGALDLMPAGGSIVLIGSIAGAIGTKGYGVYGASKAALRAFARTWANELAPKGIRVNVVSPGPVDTAMFDAVSDEVREAITGLVPMGRLGRAEEVAAAALFLASSESSFTTGAELAVDGGMAQV</sequence>
<evidence type="ECO:0000256" key="1">
    <source>
        <dbReference type="ARBA" id="ARBA00006484"/>
    </source>
</evidence>
<organism evidence="4 5">
    <name type="scientific">Stenotrophomonas cyclobalanopsidis</name>
    <dbReference type="NCBI Taxonomy" id="2771362"/>
    <lineage>
        <taxon>Bacteria</taxon>
        <taxon>Pseudomonadati</taxon>
        <taxon>Pseudomonadota</taxon>
        <taxon>Gammaproteobacteria</taxon>
        <taxon>Lysobacterales</taxon>
        <taxon>Lysobacteraceae</taxon>
        <taxon>Stenotrophomonas</taxon>
    </lineage>
</organism>
<keyword evidence="5" id="KW-1185">Reference proteome</keyword>
<reference evidence="4 5" key="1">
    <citation type="journal article" date="2020" name="Antonie Van Leeuwenhoek">
        <title>Stenotrophomonas cyclobalanopsidis sp. nov., isolated from the leaf spot disease of Cyclobalanopsis patelliformis.</title>
        <authorList>
            <person name="Bian D.R."/>
            <person name="Xue H."/>
            <person name="Piao C.G."/>
            <person name="Li Y."/>
        </authorList>
    </citation>
    <scope>NUCLEOTIDE SEQUENCE [LARGE SCALE GENOMIC DNA]</scope>
    <source>
        <strain evidence="4 5">TPQG1-4</strain>
    </source>
</reference>
<dbReference type="InterPro" id="IPR036291">
    <property type="entry name" value="NAD(P)-bd_dom_sf"/>
</dbReference>
<keyword evidence="2" id="KW-0560">Oxidoreductase</keyword>
<proteinExistence type="inferred from homology"/>
<feature type="domain" description="Ketoreductase" evidence="3">
    <location>
        <begin position="7"/>
        <end position="183"/>
    </location>
</feature>
<name>A0ABQ6T1X7_9GAMM</name>
<dbReference type="RefSeq" id="WP_150454341.1">
    <property type="nucleotide sequence ID" value="NZ_VYKI01000008.1"/>
</dbReference>
<dbReference type="Pfam" id="PF13561">
    <property type="entry name" value="adh_short_C2"/>
    <property type="match status" value="1"/>
</dbReference>
<dbReference type="InterPro" id="IPR057326">
    <property type="entry name" value="KR_dom"/>
</dbReference>
<dbReference type="PROSITE" id="PS00061">
    <property type="entry name" value="ADH_SHORT"/>
    <property type="match status" value="1"/>
</dbReference>
<dbReference type="SUPFAM" id="SSF51735">
    <property type="entry name" value="NAD(P)-binding Rossmann-fold domains"/>
    <property type="match status" value="1"/>
</dbReference>
<evidence type="ECO:0000259" key="3">
    <source>
        <dbReference type="SMART" id="SM00822"/>
    </source>
</evidence>
<comment type="similarity">
    <text evidence="1">Belongs to the short-chain dehydrogenases/reductases (SDR) family.</text>
</comment>
<dbReference type="InterPro" id="IPR020904">
    <property type="entry name" value="Sc_DH/Rdtase_CS"/>
</dbReference>
<accession>A0ABQ6T1X7</accession>
<dbReference type="Gene3D" id="3.40.50.720">
    <property type="entry name" value="NAD(P)-binding Rossmann-like Domain"/>
    <property type="match status" value="1"/>
</dbReference>
<dbReference type="SMART" id="SM00822">
    <property type="entry name" value="PKS_KR"/>
    <property type="match status" value="1"/>
</dbReference>
<evidence type="ECO:0000313" key="5">
    <source>
        <dbReference type="Proteomes" id="UP000326367"/>
    </source>
</evidence>
<dbReference type="PANTHER" id="PTHR42760">
    <property type="entry name" value="SHORT-CHAIN DEHYDROGENASES/REDUCTASES FAMILY MEMBER"/>
    <property type="match status" value="1"/>
</dbReference>